<comment type="caution">
    <text evidence="3">The sequence shown here is derived from an EMBL/GenBank/DDBJ whole genome shotgun (WGS) entry which is preliminary data.</text>
</comment>
<feature type="signal peptide" evidence="2">
    <location>
        <begin position="1"/>
        <end position="20"/>
    </location>
</feature>
<gene>
    <name evidence="3" type="ORF">FNF29_06181</name>
</gene>
<evidence type="ECO:0000313" key="4">
    <source>
        <dbReference type="Proteomes" id="UP000323011"/>
    </source>
</evidence>
<evidence type="ECO:0000256" key="1">
    <source>
        <dbReference type="SAM" id="MobiDB-lite"/>
    </source>
</evidence>
<dbReference type="InterPro" id="IPR007877">
    <property type="entry name" value="DUF707"/>
</dbReference>
<keyword evidence="4" id="KW-1185">Reference proteome</keyword>
<dbReference type="PANTHER" id="PTHR31210">
    <property type="entry name" value="OS06G0731900 PROTEIN"/>
    <property type="match status" value="1"/>
</dbReference>
<feature type="chain" id="PRO_5022690122" evidence="2">
    <location>
        <begin position="21"/>
        <end position="668"/>
    </location>
</feature>
<keyword evidence="2" id="KW-0732">Signal</keyword>
<feature type="region of interest" description="Disordered" evidence="1">
    <location>
        <begin position="543"/>
        <end position="567"/>
    </location>
</feature>
<evidence type="ECO:0000256" key="2">
    <source>
        <dbReference type="SAM" id="SignalP"/>
    </source>
</evidence>
<name>A0A5A8C7R3_CAFRO</name>
<evidence type="ECO:0000313" key="3">
    <source>
        <dbReference type="EMBL" id="KAA0149093.1"/>
    </source>
</evidence>
<accession>A0A5A8C7R3</accession>
<dbReference type="Pfam" id="PF05212">
    <property type="entry name" value="DUF707"/>
    <property type="match status" value="1"/>
</dbReference>
<dbReference type="PANTHER" id="PTHR31210:SF43">
    <property type="entry name" value="STORAGE PROTEIN-RELATED"/>
    <property type="match status" value="1"/>
</dbReference>
<dbReference type="EMBL" id="VLTN01000046">
    <property type="protein sequence ID" value="KAA0149093.1"/>
    <property type="molecule type" value="Genomic_DNA"/>
</dbReference>
<protein>
    <submittedName>
        <fullName evidence="3">Uncharacterized protein</fullName>
    </submittedName>
</protein>
<proteinExistence type="predicted"/>
<feature type="compositionally biased region" description="Low complexity" evidence="1">
    <location>
        <begin position="335"/>
        <end position="360"/>
    </location>
</feature>
<organism evidence="3 4">
    <name type="scientific">Cafeteria roenbergensis</name>
    <name type="common">Marine flagellate</name>
    <dbReference type="NCBI Taxonomy" id="33653"/>
    <lineage>
        <taxon>Eukaryota</taxon>
        <taxon>Sar</taxon>
        <taxon>Stramenopiles</taxon>
        <taxon>Bigyra</taxon>
        <taxon>Opalozoa</taxon>
        <taxon>Bicosoecida</taxon>
        <taxon>Cafeteriaceae</taxon>
        <taxon>Cafeteria</taxon>
    </lineage>
</organism>
<sequence length="668" mass="66227">MVRLALGALALAAAAATAAGEVTSLVPQCRITGPPNGTFLGGPLIELEVATPSEALAPPAGDAPETVVPWTLCARGSGIANTSCIVCGLPEAEAGPEDAAGASSGAAAAAQGAAARCVISVTVPAAGRVAPAVWAGVGAFGTMQELSLMVSKPPCATANVSILAMTPREVLALSPAAGVRASPPSTSQAWWGRSTQQAIEAAVVAGQRASARLPAEEASTAVQGLPEAVPQPPPLSLRAHTGFLGPHSAPAASGEAPASAALPVLVAVAAGAKGASVVNDTLSALHSRLGGGRGMDVVVFAYDDTDWSAVAAGCAAADGARVEGCAGPLSPPAPAAGSGSSSSADGAVSDGASLDGASSGNGTWADDATVVRRRGHMKWWFAKRFLHPALVSDGAYSWVLVLDEDAALEGSFDAEAFFATLERHGARMGQPAHADGSETSFPFLQAKTARAVAQAEGKQWHGANTLDGEAVAGGGAGAADGDAAGPEGRAEVLWTTMAECGPAVAFRAADAWPCVWGLLESDLTSGFGYDLVWGTACAAESDVSGSGRGGGAEASEDASEEGAGGVEPPVRAAVTLEHALRHVDLGTASGSSVGFFRRAVAEGLVLFERRRQRAAAEALLSESGSGDGLAAAPPLSHEWGVQAMQGAMAAGLGTFPSEPQVLGVGRAS</sequence>
<reference evidence="3 4" key="1">
    <citation type="submission" date="2019-07" db="EMBL/GenBank/DDBJ databases">
        <title>Genomes of Cafeteria roenbergensis.</title>
        <authorList>
            <person name="Fischer M.G."/>
            <person name="Hackl T."/>
            <person name="Roman M."/>
        </authorList>
    </citation>
    <scope>NUCLEOTIDE SEQUENCE [LARGE SCALE GENOMIC DNA]</scope>
    <source>
        <strain evidence="3 4">BVI</strain>
    </source>
</reference>
<dbReference type="AlphaFoldDB" id="A0A5A8C7R3"/>
<feature type="region of interest" description="Disordered" evidence="1">
    <location>
        <begin position="331"/>
        <end position="360"/>
    </location>
</feature>
<dbReference type="Proteomes" id="UP000323011">
    <property type="component" value="Unassembled WGS sequence"/>
</dbReference>